<dbReference type="EMBL" id="AMSG01000001">
    <property type="protein sequence ID" value="EKF56770.1"/>
    <property type="molecule type" value="Genomic_DNA"/>
</dbReference>
<accession>K2PVT1</accession>
<evidence type="ECO:0000313" key="2">
    <source>
        <dbReference type="EMBL" id="EKF56770.1"/>
    </source>
</evidence>
<organism evidence="2 3">
    <name type="scientific">Galbibacter marinus</name>
    <dbReference type="NCBI Taxonomy" id="555500"/>
    <lineage>
        <taxon>Bacteria</taxon>
        <taxon>Pseudomonadati</taxon>
        <taxon>Bacteroidota</taxon>
        <taxon>Flavobacteriia</taxon>
        <taxon>Flavobacteriales</taxon>
        <taxon>Flavobacteriaceae</taxon>
        <taxon>Galbibacter</taxon>
    </lineage>
</organism>
<dbReference type="AlphaFoldDB" id="K2PVT1"/>
<dbReference type="Pfam" id="PF11751">
    <property type="entry name" value="PorP_SprF"/>
    <property type="match status" value="1"/>
</dbReference>
<feature type="compositionally biased region" description="Polar residues" evidence="1">
    <location>
        <begin position="416"/>
        <end position="430"/>
    </location>
</feature>
<evidence type="ECO:0000313" key="3">
    <source>
        <dbReference type="Proteomes" id="UP000007364"/>
    </source>
</evidence>
<dbReference type="PATRIC" id="fig|555500.3.peg.234"/>
<sequence length="713" mass="81063">MCCASAFAQEDVPVASIDIPAQNLLKFNRFLINPTFSTVNEDNSYINLYHRNQWVSFDDNYQTYLGSYSGRISDRSGLGLSIYHQKFGTIANFGAIANYAYGVRLSQNSNLTFGFNLSYYNSGVDKSNINPNQPNDPTIADLENGSLLTFQPGINLSIGSFDVGLYAEDAFDYNFKTSESLTEFADKTFSAHLMYTNRFENGVGMLEDARFSALTRARRMGDDDLSFSGSLILDMPKLGWVQGGYDEFYGVAAGVGFNLTKRLSLGYTIEKGIRDQISNFGVTHEINFAYSFQPILTENRVYEDLLDDENLLVLEEEPKDSLTGKDAEIARLQNLVDENNMIIDEMMFRQDSIEEARKNDLNKRFAYILKFINDNKSNPNQNQVKKQVVDMLKEIDENAYATAEQKYETDFVHLNGSDNKQTNNNIQSPNKRTRVSPKPVGKPYVGSSKVLTASKATTSTNVDDGAYVIANVYKGETYMRSFMDDLEKQGIASGSFSHNGLNYVYLERYDDLKEARSNYISDIMDKYHGDVWVLNIDNDNQERQSGSNTAYASNSNSKNSAPSKQEVETRNDNQQLIAKVKKEEVLTNYNEKNAIDSQYIQNGLSQCLNRYVNRIFNSDKNGYSKTDIVIQSSNRSNKQYYIIANVFANSKNADRYIEELKKDGYDAEIYTNPKNKYKYVYLRKFDNWSSALKSYKSNVNFKNDIWIMPIKST</sequence>
<gene>
    <name evidence="2" type="ORF">I215_01110</name>
</gene>
<evidence type="ECO:0000256" key="1">
    <source>
        <dbReference type="SAM" id="MobiDB-lite"/>
    </source>
</evidence>
<feature type="region of interest" description="Disordered" evidence="1">
    <location>
        <begin position="543"/>
        <end position="574"/>
    </location>
</feature>
<dbReference type="STRING" id="555500.I215_01110"/>
<keyword evidence="3" id="KW-1185">Reference proteome</keyword>
<feature type="compositionally biased region" description="Low complexity" evidence="1">
    <location>
        <begin position="545"/>
        <end position="563"/>
    </location>
</feature>
<dbReference type="SUPFAM" id="SSF110997">
    <property type="entry name" value="Sporulation related repeat"/>
    <property type="match status" value="1"/>
</dbReference>
<dbReference type="eggNOG" id="COG3064">
    <property type="taxonomic scope" value="Bacteria"/>
</dbReference>
<protein>
    <recommendedName>
        <fullName evidence="4">SPOR domain-containing protein</fullName>
    </recommendedName>
</protein>
<dbReference type="NCBIfam" id="TIGR03519">
    <property type="entry name" value="T9SS_PorP_fam"/>
    <property type="match status" value="1"/>
</dbReference>
<reference evidence="2 3" key="1">
    <citation type="journal article" date="2012" name="J. Bacteriol.">
        <title>Genome Sequence of Galbibacter marinum Type Strain ck-I2-15.</title>
        <authorList>
            <person name="Lai Q."/>
            <person name="Li C."/>
            <person name="Shao Z."/>
        </authorList>
    </citation>
    <scope>NUCLEOTIDE SEQUENCE [LARGE SCALE GENOMIC DNA]</scope>
    <source>
        <strain evidence="3">ck-I2-15</strain>
    </source>
</reference>
<dbReference type="InterPro" id="IPR036680">
    <property type="entry name" value="SPOR-like_sf"/>
</dbReference>
<evidence type="ECO:0008006" key="4">
    <source>
        <dbReference type="Google" id="ProtNLM"/>
    </source>
</evidence>
<comment type="caution">
    <text evidence="2">The sequence shown here is derived from an EMBL/GenBank/DDBJ whole genome shotgun (WGS) entry which is preliminary data.</text>
</comment>
<dbReference type="Proteomes" id="UP000007364">
    <property type="component" value="Unassembled WGS sequence"/>
</dbReference>
<dbReference type="GO" id="GO:0042834">
    <property type="term" value="F:peptidoglycan binding"/>
    <property type="evidence" value="ECO:0007669"/>
    <property type="project" value="InterPro"/>
</dbReference>
<dbReference type="InterPro" id="IPR019861">
    <property type="entry name" value="PorP/SprF_Bacteroidetes"/>
</dbReference>
<proteinExistence type="predicted"/>
<name>K2PVT1_9FLAO</name>
<feature type="region of interest" description="Disordered" evidence="1">
    <location>
        <begin position="414"/>
        <end position="441"/>
    </location>
</feature>